<keyword evidence="4 10" id="KW-0812">Transmembrane</keyword>
<dbReference type="EMBL" id="JADYXP020000001">
    <property type="protein sequence ID" value="KAL0132675.1"/>
    <property type="molecule type" value="Genomic_DNA"/>
</dbReference>
<evidence type="ECO:0000256" key="2">
    <source>
        <dbReference type="ARBA" id="ARBA00022475"/>
    </source>
</evidence>
<dbReference type="PANTHER" id="PTHR21137:SF35">
    <property type="entry name" value="ODORANT RECEPTOR 19A-RELATED"/>
    <property type="match status" value="1"/>
</dbReference>
<evidence type="ECO:0000256" key="6">
    <source>
        <dbReference type="ARBA" id="ARBA00022989"/>
    </source>
</evidence>
<evidence type="ECO:0000256" key="10">
    <source>
        <dbReference type="RuleBase" id="RU351113"/>
    </source>
</evidence>
<dbReference type="GO" id="GO:0004984">
    <property type="term" value="F:olfactory receptor activity"/>
    <property type="evidence" value="ECO:0007669"/>
    <property type="project" value="InterPro"/>
</dbReference>
<keyword evidence="2" id="KW-1003">Cell membrane</keyword>
<dbReference type="Proteomes" id="UP001430953">
    <property type="component" value="Unassembled WGS sequence"/>
</dbReference>
<comment type="similarity">
    <text evidence="10">Belongs to the insect chemoreceptor superfamily. Heteromeric odorant receptor channel (TC 1.A.69) family.</text>
</comment>
<keyword evidence="5 10" id="KW-0552">Olfaction</keyword>
<dbReference type="Pfam" id="PF02949">
    <property type="entry name" value="7tm_6"/>
    <property type="match status" value="1"/>
</dbReference>
<comment type="caution">
    <text evidence="11">The sequence shown here is derived from an EMBL/GenBank/DDBJ whole genome shotgun (WGS) entry which is preliminary data.</text>
</comment>
<feature type="transmembrane region" description="Helical" evidence="10">
    <location>
        <begin position="278"/>
        <end position="302"/>
    </location>
</feature>
<keyword evidence="3 10" id="KW-0716">Sensory transduction</keyword>
<evidence type="ECO:0000313" key="11">
    <source>
        <dbReference type="EMBL" id="KAL0132675.1"/>
    </source>
</evidence>
<feature type="transmembrane region" description="Helical" evidence="10">
    <location>
        <begin position="192"/>
        <end position="216"/>
    </location>
</feature>
<dbReference type="GO" id="GO:0005549">
    <property type="term" value="F:odorant binding"/>
    <property type="evidence" value="ECO:0007669"/>
    <property type="project" value="InterPro"/>
</dbReference>
<evidence type="ECO:0000256" key="1">
    <source>
        <dbReference type="ARBA" id="ARBA00004651"/>
    </source>
</evidence>
<dbReference type="InterPro" id="IPR004117">
    <property type="entry name" value="7tm6_olfct_rcpt"/>
</dbReference>
<sequence>MRALFNTRYYSITKLFASIVGIWPYQSQSKKRIIQSVSIFVMLTFIPPQIKRLYDVWGKDIDAVCMCIPPIVTILVSMAKVMTTIRFEAKVKELLQHIEIDWEINPAAKEYEILVNYTLKARTLCIIYSTMLCNGLMCFIMTPLISPMLDVILPHNDTRKRSLAYDLDYGIDLQTNWLWLWLHSSTTSTATILNIIGADLLYVTLTVHSCCLFAIVRHKLEHVPDSIKKHVMLSPENYNYNIKCYMKYEDQRSIVEEQAAVVKECVINHQRAIHCVQLLHCIYTWCFLTVLGLNLIIISISAVQLVSRLFQWDGMAMCIMFICGQLTHLFFLSLMAQYLLDQSSSVHESTYSCFWYNMPIQIQKDIVLILMRSRKPCKIMAGKLFVMSLENFCTIVQTAMSYFTVLASFR</sequence>
<comment type="subcellular location">
    <subcellularLocation>
        <location evidence="1 10">Cell membrane</location>
        <topology evidence="1 10">Multi-pass membrane protein</topology>
    </subcellularLocation>
</comment>
<organism evidence="11 12">
    <name type="scientific">Cardiocondyla obscurior</name>
    <dbReference type="NCBI Taxonomy" id="286306"/>
    <lineage>
        <taxon>Eukaryota</taxon>
        <taxon>Metazoa</taxon>
        <taxon>Ecdysozoa</taxon>
        <taxon>Arthropoda</taxon>
        <taxon>Hexapoda</taxon>
        <taxon>Insecta</taxon>
        <taxon>Pterygota</taxon>
        <taxon>Neoptera</taxon>
        <taxon>Endopterygota</taxon>
        <taxon>Hymenoptera</taxon>
        <taxon>Apocrita</taxon>
        <taxon>Aculeata</taxon>
        <taxon>Formicoidea</taxon>
        <taxon>Formicidae</taxon>
        <taxon>Myrmicinae</taxon>
        <taxon>Cardiocondyla</taxon>
    </lineage>
</organism>
<feature type="transmembrane region" description="Helical" evidence="10">
    <location>
        <begin position="384"/>
        <end position="409"/>
    </location>
</feature>
<evidence type="ECO:0000256" key="5">
    <source>
        <dbReference type="ARBA" id="ARBA00022725"/>
    </source>
</evidence>
<evidence type="ECO:0000256" key="4">
    <source>
        <dbReference type="ARBA" id="ARBA00022692"/>
    </source>
</evidence>
<dbReference type="PANTHER" id="PTHR21137">
    <property type="entry name" value="ODORANT RECEPTOR"/>
    <property type="match status" value="1"/>
</dbReference>
<dbReference type="GO" id="GO:0007165">
    <property type="term" value="P:signal transduction"/>
    <property type="evidence" value="ECO:0007669"/>
    <property type="project" value="UniProtKB-KW"/>
</dbReference>
<keyword evidence="12" id="KW-1185">Reference proteome</keyword>
<protein>
    <recommendedName>
        <fullName evidence="10">Odorant receptor</fullName>
    </recommendedName>
</protein>
<evidence type="ECO:0000256" key="8">
    <source>
        <dbReference type="ARBA" id="ARBA00023170"/>
    </source>
</evidence>
<keyword evidence="8 10" id="KW-0675">Receptor</keyword>
<evidence type="ECO:0000313" key="12">
    <source>
        <dbReference type="Proteomes" id="UP001430953"/>
    </source>
</evidence>
<keyword evidence="7 10" id="KW-0472">Membrane</keyword>
<keyword evidence="6 10" id="KW-1133">Transmembrane helix</keyword>
<name>A0AAW2GZD6_9HYME</name>
<proteinExistence type="inferred from homology"/>
<feature type="transmembrane region" description="Helical" evidence="10">
    <location>
        <begin position="125"/>
        <end position="145"/>
    </location>
</feature>
<keyword evidence="9 10" id="KW-0807">Transducer</keyword>
<reference evidence="11 12" key="1">
    <citation type="submission" date="2023-03" db="EMBL/GenBank/DDBJ databases">
        <title>High recombination rates correlate with genetic variation in Cardiocondyla obscurior ants.</title>
        <authorList>
            <person name="Errbii M."/>
        </authorList>
    </citation>
    <scope>NUCLEOTIDE SEQUENCE [LARGE SCALE GENOMIC DNA]</scope>
    <source>
        <strain evidence="11">Alpha-2009</strain>
        <tissue evidence="11">Whole body</tissue>
    </source>
</reference>
<dbReference type="AlphaFoldDB" id="A0AAW2GZD6"/>
<dbReference type="GO" id="GO:0005886">
    <property type="term" value="C:plasma membrane"/>
    <property type="evidence" value="ECO:0007669"/>
    <property type="project" value="UniProtKB-SubCell"/>
</dbReference>
<evidence type="ECO:0000256" key="9">
    <source>
        <dbReference type="ARBA" id="ARBA00023224"/>
    </source>
</evidence>
<evidence type="ECO:0000256" key="3">
    <source>
        <dbReference type="ARBA" id="ARBA00022606"/>
    </source>
</evidence>
<gene>
    <name evidence="11" type="ORF">PUN28_000431</name>
</gene>
<accession>A0AAW2GZD6</accession>
<feature type="transmembrane region" description="Helical" evidence="10">
    <location>
        <begin position="314"/>
        <end position="340"/>
    </location>
</feature>
<comment type="caution">
    <text evidence="10">Lacks conserved residue(s) required for the propagation of feature annotation.</text>
</comment>
<evidence type="ECO:0000256" key="7">
    <source>
        <dbReference type="ARBA" id="ARBA00023136"/>
    </source>
</evidence>